<evidence type="ECO:0000313" key="2">
    <source>
        <dbReference type="EMBL" id="PIC12080.1"/>
    </source>
</evidence>
<feature type="compositionally biased region" description="Basic and acidic residues" evidence="1">
    <location>
        <begin position="1"/>
        <end position="24"/>
    </location>
</feature>
<comment type="caution">
    <text evidence="2">The sequence shown here is derived from an EMBL/GenBank/DDBJ whole genome shotgun (WGS) entry which is preliminary data.</text>
</comment>
<feature type="region of interest" description="Disordered" evidence="1">
    <location>
        <begin position="45"/>
        <end position="64"/>
    </location>
</feature>
<feature type="region of interest" description="Disordered" evidence="1">
    <location>
        <begin position="1"/>
        <end position="30"/>
    </location>
</feature>
<evidence type="ECO:0000256" key="1">
    <source>
        <dbReference type="SAM" id="MobiDB-lite"/>
    </source>
</evidence>
<dbReference type="OrthoDB" id="5851539at2759"/>
<accession>A0A2G5SAM4</accession>
<dbReference type="EMBL" id="PDUG01000028">
    <property type="protein sequence ID" value="PIC12080.1"/>
    <property type="molecule type" value="Genomic_DNA"/>
</dbReference>
<proteinExistence type="predicted"/>
<sequence length="160" mass="18322">MAISRWDKQESNGSDSDKKGKAPVDENSMTLADIVTDIHKKNPFLKTPIKRRREEKKEEEAAGEKRLEWLKEKAKKVTIPTESASTLKPEHIFLGNTPLIIHLCYDCRKFNSTKPATTVGEGKVQLPLGMCTICRSHFNRQRSVKFFEHELPVIKKQYGL</sequence>
<evidence type="ECO:0000313" key="3">
    <source>
        <dbReference type="Proteomes" id="UP000230233"/>
    </source>
</evidence>
<name>A0A2G5SAM4_9PELO</name>
<gene>
    <name evidence="2" type="ORF">B9Z55_028642</name>
</gene>
<feature type="compositionally biased region" description="Basic and acidic residues" evidence="1">
    <location>
        <begin position="55"/>
        <end position="64"/>
    </location>
</feature>
<dbReference type="Proteomes" id="UP000230233">
    <property type="component" value="Unassembled WGS sequence"/>
</dbReference>
<organism evidence="2 3">
    <name type="scientific">Caenorhabditis nigoni</name>
    <dbReference type="NCBI Taxonomy" id="1611254"/>
    <lineage>
        <taxon>Eukaryota</taxon>
        <taxon>Metazoa</taxon>
        <taxon>Ecdysozoa</taxon>
        <taxon>Nematoda</taxon>
        <taxon>Chromadorea</taxon>
        <taxon>Rhabditida</taxon>
        <taxon>Rhabditina</taxon>
        <taxon>Rhabditomorpha</taxon>
        <taxon>Rhabditoidea</taxon>
        <taxon>Rhabditidae</taxon>
        <taxon>Peloderinae</taxon>
        <taxon>Caenorhabditis</taxon>
    </lineage>
</organism>
<keyword evidence="3" id="KW-1185">Reference proteome</keyword>
<dbReference type="AlphaFoldDB" id="A0A2G5SAM4"/>
<reference evidence="3" key="1">
    <citation type="submission" date="2017-10" db="EMBL/GenBank/DDBJ databases">
        <title>Rapid genome shrinkage in a self-fertile nematode reveals novel sperm competition proteins.</title>
        <authorList>
            <person name="Yin D."/>
            <person name="Schwarz E.M."/>
            <person name="Thomas C.G."/>
            <person name="Felde R.L."/>
            <person name="Korf I.F."/>
            <person name="Cutter A.D."/>
            <person name="Schartner C.M."/>
            <person name="Ralston E.J."/>
            <person name="Meyer B.J."/>
            <person name="Haag E.S."/>
        </authorList>
    </citation>
    <scope>NUCLEOTIDE SEQUENCE [LARGE SCALE GENOMIC DNA]</scope>
    <source>
        <strain evidence="3">JU1422</strain>
    </source>
</reference>
<protein>
    <submittedName>
        <fullName evidence="2">Uncharacterized protein</fullName>
    </submittedName>
</protein>